<dbReference type="Gene3D" id="3.30.379.10">
    <property type="entry name" value="Chitobiase/beta-hexosaminidase domain 2-like"/>
    <property type="match status" value="1"/>
</dbReference>
<evidence type="ECO:0000259" key="9">
    <source>
        <dbReference type="Pfam" id="PF02838"/>
    </source>
</evidence>
<dbReference type="Proteomes" id="UP001456562">
    <property type="component" value="Unassembled WGS sequence"/>
</dbReference>
<keyword evidence="4" id="KW-0378">Hydrolase</keyword>
<evidence type="ECO:0000259" key="8">
    <source>
        <dbReference type="Pfam" id="PF00728"/>
    </source>
</evidence>
<dbReference type="GO" id="GO:0016020">
    <property type="term" value="C:membrane"/>
    <property type="evidence" value="ECO:0007669"/>
    <property type="project" value="TreeGrafter"/>
</dbReference>
<reference evidence="10 13" key="2">
    <citation type="submission" date="2024-01" db="EMBL/GenBank/DDBJ databases">
        <title>Metagenomic exploration of the rhizosphere soil microbial community and their significance in facilitating the development of wild simulated ginseng.</title>
        <authorList>
            <person name="Huang J."/>
        </authorList>
    </citation>
    <scope>NUCLEOTIDE SEQUENCE [LARGE SCALE GENOMIC DNA]</scope>
    <source>
        <strain evidence="10 13">WY141</strain>
    </source>
</reference>
<dbReference type="EMBL" id="JBEJUE010000009">
    <property type="protein sequence ID" value="MER0425160.1"/>
    <property type="molecule type" value="Genomic_DNA"/>
</dbReference>
<dbReference type="GO" id="GO:0004563">
    <property type="term" value="F:beta-N-acetylhexosaminidase activity"/>
    <property type="evidence" value="ECO:0007669"/>
    <property type="project" value="UniProtKB-EC"/>
</dbReference>
<evidence type="ECO:0000256" key="2">
    <source>
        <dbReference type="ARBA" id="ARBA00006285"/>
    </source>
</evidence>
<dbReference type="Proteomes" id="UP000471648">
    <property type="component" value="Unassembled WGS sequence"/>
</dbReference>
<evidence type="ECO:0000313" key="13">
    <source>
        <dbReference type="Proteomes" id="UP001456562"/>
    </source>
</evidence>
<dbReference type="PANTHER" id="PTHR22600:SF57">
    <property type="entry name" value="BETA-N-ACETYLHEXOSAMINIDASE"/>
    <property type="match status" value="1"/>
</dbReference>
<dbReference type="Pfam" id="PF00728">
    <property type="entry name" value="Glyco_hydro_20"/>
    <property type="match status" value="1"/>
</dbReference>
<keyword evidence="5" id="KW-0326">Glycosidase</keyword>
<reference evidence="11 12" key="1">
    <citation type="submission" date="2020-01" db="EMBL/GenBank/DDBJ databases">
        <title>Insect and environment-associated Actinomycetes.</title>
        <authorList>
            <person name="Currrie C."/>
            <person name="Chevrette M."/>
            <person name="Carlson C."/>
            <person name="Stubbendieck R."/>
            <person name="Wendt-Pienkowski E."/>
        </authorList>
    </citation>
    <scope>NUCLEOTIDE SEQUENCE [LARGE SCALE GENOMIC DNA]</scope>
    <source>
        <strain evidence="11 12">SID14438</strain>
    </source>
</reference>
<feature type="domain" description="Glycoside hydrolase family 20 catalytic" evidence="8">
    <location>
        <begin position="140"/>
        <end position="485"/>
    </location>
</feature>
<dbReference type="PANTHER" id="PTHR22600">
    <property type="entry name" value="BETA-HEXOSAMINIDASE"/>
    <property type="match status" value="1"/>
</dbReference>
<dbReference type="RefSeq" id="WP_031127242.1">
    <property type="nucleotide sequence ID" value="NZ_CP108575.1"/>
</dbReference>
<dbReference type="InterPro" id="IPR029018">
    <property type="entry name" value="Hex-like_dom2"/>
</dbReference>
<comment type="similarity">
    <text evidence="2">Belongs to the glycosyl hydrolase 20 family.</text>
</comment>
<evidence type="ECO:0000313" key="12">
    <source>
        <dbReference type="Proteomes" id="UP000471648"/>
    </source>
</evidence>
<evidence type="ECO:0000256" key="4">
    <source>
        <dbReference type="ARBA" id="ARBA00022801"/>
    </source>
</evidence>
<evidence type="ECO:0000256" key="3">
    <source>
        <dbReference type="ARBA" id="ARBA00012663"/>
    </source>
</evidence>
<organism evidence="11 12">
    <name type="scientific">Streptomyces microflavus</name>
    <name type="common">Streptomyces lipmanii</name>
    <dbReference type="NCBI Taxonomy" id="1919"/>
    <lineage>
        <taxon>Bacteria</taxon>
        <taxon>Bacillati</taxon>
        <taxon>Actinomycetota</taxon>
        <taxon>Actinomycetes</taxon>
        <taxon>Kitasatosporales</taxon>
        <taxon>Streptomycetaceae</taxon>
        <taxon>Streptomyces</taxon>
    </lineage>
</organism>
<feature type="region of interest" description="Disordered" evidence="7">
    <location>
        <begin position="198"/>
        <end position="219"/>
    </location>
</feature>
<evidence type="ECO:0000256" key="7">
    <source>
        <dbReference type="SAM" id="MobiDB-lite"/>
    </source>
</evidence>
<dbReference type="CDD" id="cd06563">
    <property type="entry name" value="GH20_chitobiase-like"/>
    <property type="match status" value="1"/>
</dbReference>
<comment type="caution">
    <text evidence="11">The sequence shown here is derived from an EMBL/GenBank/DDBJ whole genome shotgun (WGS) entry which is preliminary data.</text>
</comment>
<dbReference type="AlphaFoldDB" id="A0A6N9VEG5"/>
<protein>
    <recommendedName>
        <fullName evidence="3">beta-N-acetylhexosaminidase</fullName>
        <ecNumber evidence="3">3.2.1.52</ecNumber>
    </recommendedName>
</protein>
<comment type="catalytic activity">
    <reaction evidence="1">
        <text>Hydrolysis of terminal non-reducing N-acetyl-D-hexosamine residues in N-acetyl-beta-D-hexosaminides.</text>
        <dbReference type="EC" id="3.2.1.52"/>
    </reaction>
</comment>
<dbReference type="InterPro" id="IPR015883">
    <property type="entry name" value="Glyco_hydro_20_cat"/>
</dbReference>
<dbReference type="InterPro" id="IPR017853">
    <property type="entry name" value="GH"/>
</dbReference>
<name>A0A6N9VEG5_STRMI</name>
<dbReference type="SUPFAM" id="SSF51445">
    <property type="entry name" value="(Trans)glycosidases"/>
    <property type="match status" value="1"/>
</dbReference>
<dbReference type="GO" id="GO:0030203">
    <property type="term" value="P:glycosaminoglycan metabolic process"/>
    <property type="evidence" value="ECO:0007669"/>
    <property type="project" value="TreeGrafter"/>
</dbReference>
<dbReference type="Pfam" id="PF02838">
    <property type="entry name" value="Glyco_hydro_20b"/>
    <property type="match status" value="1"/>
</dbReference>
<dbReference type="Gene3D" id="3.20.20.80">
    <property type="entry name" value="Glycosidases"/>
    <property type="match status" value="1"/>
</dbReference>
<feature type="domain" description="Beta-hexosaminidase bacterial type N-terminal" evidence="9">
    <location>
        <begin position="9"/>
        <end position="135"/>
    </location>
</feature>
<evidence type="ECO:0000256" key="1">
    <source>
        <dbReference type="ARBA" id="ARBA00001231"/>
    </source>
</evidence>
<keyword evidence="13" id="KW-1185">Reference proteome</keyword>
<dbReference type="EMBL" id="JAAGME010000656">
    <property type="protein sequence ID" value="NEB68431.1"/>
    <property type="molecule type" value="Genomic_DNA"/>
</dbReference>
<evidence type="ECO:0000313" key="11">
    <source>
        <dbReference type="EMBL" id="NEB68431.1"/>
    </source>
</evidence>
<dbReference type="PRINTS" id="PR00738">
    <property type="entry name" value="GLHYDRLASE20"/>
</dbReference>
<gene>
    <name evidence="10" type="ORF">ABR748_13140</name>
    <name evidence="11" type="ORF">G3I39_15445</name>
</gene>
<sequence length="536" mass="58685">MPASRPHLALLPRPTKVSPLGGRLVLDRDTAVRALPGAEPAAALLRSLVGPAAGLPLAPSPEGRIVLALDEQLGGLGEEGYGLTVGPQALLLRAAHPTGLLRGVQTVRQLLPAEALSGGARGSGSWELPCVEITDIPELPWRGSLLDVARHFRPMDYLLRYVDLLALHKLNVLHLHLTDDQGWRMPVDAYPRLTTVGARRARSQRGPDGPGTTQFDATPHEGAYTKAELRALVRYAAERGITVVPEIEMPGHVRAALAAYPELGNHPERRLEVWDRWGVCETILGVHEEVFAFCRAVLEEVMDVFPSPYIHIGGEECPTSEWESSPAARERAAAEGLAGPAALHGWFMGRIGAFLVEHGRTPVGWAVSGTELPLDFTVMAWRDASHARAAARRGHRVVAAYHRTTYLDYVQSEASFEPVAQPGDPVTLRTVHDYEPAPAEWSREERARVLGTQAQLWTEYVRTPEEIEYLSYPRLCALADRSWSGGRGDWPGFVERLRHHTARLDALGVPYRPLDARSLEEATYASPSSGTARPLS</sequence>
<evidence type="ECO:0000256" key="5">
    <source>
        <dbReference type="ARBA" id="ARBA00023295"/>
    </source>
</evidence>
<proteinExistence type="inferred from homology"/>
<dbReference type="InterPro" id="IPR025705">
    <property type="entry name" value="Beta_hexosaminidase_sua/sub"/>
</dbReference>
<dbReference type="InterPro" id="IPR015882">
    <property type="entry name" value="HEX_bac_N"/>
</dbReference>
<dbReference type="SUPFAM" id="SSF55545">
    <property type="entry name" value="beta-N-acetylhexosaminidase-like domain"/>
    <property type="match status" value="1"/>
</dbReference>
<dbReference type="GO" id="GO:0005975">
    <property type="term" value="P:carbohydrate metabolic process"/>
    <property type="evidence" value="ECO:0007669"/>
    <property type="project" value="InterPro"/>
</dbReference>
<feature type="active site" description="Proton donor" evidence="6">
    <location>
        <position position="316"/>
    </location>
</feature>
<evidence type="ECO:0000256" key="6">
    <source>
        <dbReference type="PIRSR" id="PIRSR625705-1"/>
    </source>
</evidence>
<dbReference type="EC" id="3.2.1.52" evidence="3"/>
<evidence type="ECO:0000313" key="10">
    <source>
        <dbReference type="EMBL" id="MER0425160.1"/>
    </source>
</evidence>
<accession>A0A6N9VEG5</accession>